<dbReference type="Gene3D" id="3.40.50.1820">
    <property type="entry name" value="alpha/beta hydrolase"/>
    <property type="match status" value="1"/>
</dbReference>
<keyword evidence="3" id="KW-1185">Reference proteome</keyword>
<proteinExistence type="predicted"/>
<protein>
    <submittedName>
        <fullName evidence="2">Alpha/beta hydrolase family protein</fullName>
    </submittedName>
</protein>
<dbReference type="Proteomes" id="UP001490330">
    <property type="component" value="Unassembled WGS sequence"/>
</dbReference>
<dbReference type="RefSeq" id="WP_350716120.1">
    <property type="nucleotide sequence ID" value="NZ_JBEPCO010000004.1"/>
</dbReference>
<sequence length="318" mass="33585">MAHPHTRTAGATDTSPEPSAAAVSLSAGLSPGVRRITLNAERETVTGLLGEPADVPSRGLVVALHGGGMSAGYFDGQAHPDVSLLTLGPRLGYTVLALDRPGYGPHARRRPDGLTVTDQVGPVAAAVEELTDRHAGHGGTLLLGHSFGGKLALAVAAYRPPRALLGVEVSGVGHRLAVPPERAGQRSGIGSQRLNWGPLHLYPPGTFRASASVVSPMPRREVDSVADWADVSADVLPRVRVPVRFTFAEHEAWWRHAPEDVAGLVDTLTQAPRVVVDRLPRAGHNISLGWAARAYHLRALAFLEECREAAHAVRDGPP</sequence>
<comment type="caution">
    <text evidence="2">The sequence shown here is derived from an EMBL/GenBank/DDBJ whole genome shotgun (WGS) entry which is preliminary data.</text>
</comment>
<accession>A0ABV1VHN4</accession>
<evidence type="ECO:0000259" key="1">
    <source>
        <dbReference type="Pfam" id="PF12697"/>
    </source>
</evidence>
<name>A0ABV1VHN4_9ACTN</name>
<dbReference type="PRINTS" id="PR00111">
    <property type="entry name" value="ABHYDROLASE"/>
</dbReference>
<feature type="domain" description="AB hydrolase-1" evidence="1">
    <location>
        <begin position="61"/>
        <end position="286"/>
    </location>
</feature>
<evidence type="ECO:0000313" key="3">
    <source>
        <dbReference type="Proteomes" id="UP001490330"/>
    </source>
</evidence>
<dbReference type="EMBL" id="JBEPCV010000016">
    <property type="protein sequence ID" value="MER6905581.1"/>
    <property type="molecule type" value="Genomic_DNA"/>
</dbReference>
<keyword evidence="2" id="KW-0378">Hydrolase</keyword>
<dbReference type="GO" id="GO:0016787">
    <property type="term" value="F:hydrolase activity"/>
    <property type="evidence" value="ECO:0007669"/>
    <property type="project" value="UniProtKB-KW"/>
</dbReference>
<dbReference type="InterPro" id="IPR029058">
    <property type="entry name" value="AB_hydrolase_fold"/>
</dbReference>
<dbReference type="Pfam" id="PF12697">
    <property type="entry name" value="Abhydrolase_6"/>
    <property type="match status" value="1"/>
</dbReference>
<organism evidence="2 3">
    <name type="scientific">Streptomyces flaveolus</name>
    <dbReference type="NCBI Taxonomy" id="67297"/>
    <lineage>
        <taxon>Bacteria</taxon>
        <taxon>Bacillati</taxon>
        <taxon>Actinomycetota</taxon>
        <taxon>Actinomycetes</taxon>
        <taxon>Kitasatosporales</taxon>
        <taxon>Streptomycetaceae</taxon>
        <taxon>Streptomyces</taxon>
    </lineage>
</organism>
<dbReference type="InterPro" id="IPR000073">
    <property type="entry name" value="AB_hydrolase_1"/>
</dbReference>
<evidence type="ECO:0000313" key="2">
    <source>
        <dbReference type="EMBL" id="MER6905581.1"/>
    </source>
</evidence>
<gene>
    <name evidence="2" type="ORF">ABT322_17710</name>
</gene>
<reference evidence="2 3" key="1">
    <citation type="submission" date="2024-06" db="EMBL/GenBank/DDBJ databases">
        <title>The Natural Products Discovery Center: Release of the First 8490 Sequenced Strains for Exploring Actinobacteria Biosynthetic Diversity.</title>
        <authorList>
            <person name="Kalkreuter E."/>
            <person name="Kautsar S.A."/>
            <person name="Yang D."/>
            <person name="Bader C.D."/>
            <person name="Teijaro C.N."/>
            <person name="Fluegel L."/>
            <person name="Davis C.M."/>
            <person name="Simpson J.R."/>
            <person name="Lauterbach L."/>
            <person name="Steele A.D."/>
            <person name="Gui C."/>
            <person name="Meng S."/>
            <person name="Li G."/>
            <person name="Viehrig K."/>
            <person name="Ye F."/>
            <person name="Su P."/>
            <person name="Kiefer A.F."/>
            <person name="Nichols A."/>
            <person name="Cepeda A.J."/>
            <person name="Yan W."/>
            <person name="Fan B."/>
            <person name="Jiang Y."/>
            <person name="Adhikari A."/>
            <person name="Zheng C.-J."/>
            <person name="Schuster L."/>
            <person name="Cowan T.M."/>
            <person name="Smanski M.J."/>
            <person name="Chevrette M.G."/>
            <person name="De Carvalho L.P.S."/>
            <person name="Shen B."/>
        </authorList>
    </citation>
    <scope>NUCLEOTIDE SEQUENCE [LARGE SCALE GENOMIC DNA]</scope>
    <source>
        <strain evidence="2 3">NPDC000632</strain>
    </source>
</reference>
<dbReference type="SUPFAM" id="SSF53474">
    <property type="entry name" value="alpha/beta-Hydrolases"/>
    <property type="match status" value="1"/>
</dbReference>